<dbReference type="EMBL" id="HBIR01059353">
    <property type="protein sequence ID" value="CAE0597390.1"/>
    <property type="molecule type" value="Transcribed_RNA"/>
</dbReference>
<sequence length="170" mass="18975">MPLGLMLIVPALLTPQPASRSRRAVTSTAATALAASLLRPHPAAAAEETEASLLGEIREIRKQLDLSPINALLEEEQWDKVRSIWKVPPVNYAWEQSQNKKNPLRKLADLRDDVELFEVADEVAAALQLADQYCYSNTFIYTQPGNGKVKIKEPKQQVALAVQKIDMFLR</sequence>
<evidence type="ECO:0000313" key="1">
    <source>
        <dbReference type="EMBL" id="CAE0597390.1"/>
    </source>
</evidence>
<gene>
    <name evidence="1" type="ORF">EHUX00137_LOCUS46142</name>
</gene>
<reference evidence="1" key="1">
    <citation type="submission" date="2021-01" db="EMBL/GenBank/DDBJ databases">
        <authorList>
            <person name="Corre E."/>
            <person name="Pelletier E."/>
            <person name="Niang G."/>
            <person name="Scheremetjew M."/>
            <person name="Finn R."/>
            <person name="Kale V."/>
            <person name="Holt S."/>
            <person name="Cochrane G."/>
            <person name="Meng A."/>
            <person name="Brown T."/>
            <person name="Cohen L."/>
        </authorList>
    </citation>
    <scope>NUCLEOTIDE SEQUENCE</scope>
    <source>
        <strain evidence="1">379</strain>
    </source>
</reference>
<organism evidence="1">
    <name type="scientific">Emiliania huxleyi</name>
    <name type="common">Coccolithophore</name>
    <name type="synonym">Pontosphaera huxleyi</name>
    <dbReference type="NCBI Taxonomy" id="2903"/>
    <lineage>
        <taxon>Eukaryota</taxon>
        <taxon>Haptista</taxon>
        <taxon>Haptophyta</taxon>
        <taxon>Prymnesiophyceae</taxon>
        <taxon>Isochrysidales</taxon>
        <taxon>Noelaerhabdaceae</taxon>
        <taxon>Emiliania</taxon>
    </lineage>
</organism>
<protein>
    <submittedName>
        <fullName evidence="1">Uncharacterized protein</fullName>
    </submittedName>
</protein>
<name>A0A6U8L9B7_EMIHU</name>
<proteinExistence type="predicted"/>
<accession>A0A6U8L9B7</accession>
<dbReference type="AlphaFoldDB" id="A0A6U8L9B7"/>